<name>A0A2P5DDK1_TREOI</name>
<reference evidence="2" key="1">
    <citation type="submission" date="2016-06" db="EMBL/GenBank/DDBJ databases">
        <title>Parallel loss of symbiosis genes in relatives of nitrogen-fixing non-legume Parasponia.</title>
        <authorList>
            <person name="Van Velzen R."/>
            <person name="Holmer R."/>
            <person name="Bu F."/>
            <person name="Rutten L."/>
            <person name="Van Zeijl A."/>
            <person name="Liu W."/>
            <person name="Santuari L."/>
            <person name="Cao Q."/>
            <person name="Sharma T."/>
            <person name="Shen D."/>
            <person name="Roswanjaya Y."/>
            <person name="Wardhani T."/>
            <person name="Kalhor M.S."/>
            <person name="Jansen J."/>
            <person name="Van den Hoogen J."/>
            <person name="Gungor B."/>
            <person name="Hartog M."/>
            <person name="Hontelez J."/>
            <person name="Verver J."/>
            <person name="Yang W.-C."/>
            <person name="Schijlen E."/>
            <person name="Repin R."/>
            <person name="Schilthuizen M."/>
            <person name="Schranz E."/>
            <person name="Heidstra R."/>
            <person name="Miyata K."/>
            <person name="Fedorova E."/>
            <person name="Kohlen W."/>
            <person name="Bisseling T."/>
            <person name="Smit S."/>
            <person name="Geurts R."/>
        </authorList>
    </citation>
    <scope>NUCLEOTIDE SEQUENCE [LARGE SCALE GENOMIC DNA]</scope>
    <source>
        <strain evidence="2">cv. RG33-2</strain>
    </source>
</reference>
<dbReference type="AlphaFoldDB" id="A0A2P5DDK1"/>
<evidence type="ECO:0000313" key="2">
    <source>
        <dbReference type="Proteomes" id="UP000237000"/>
    </source>
</evidence>
<dbReference type="InParanoid" id="A0A2P5DDK1"/>
<proteinExistence type="predicted"/>
<keyword evidence="2" id="KW-1185">Reference proteome</keyword>
<protein>
    <submittedName>
        <fullName evidence="1">Uncharacterized protein</fullName>
    </submittedName>
</protein>
<evidence type="ECO:0000313" key="1">
    <source>
        <dbReference type="EMBL" id="PON71373.1"/>
    </source>
</evidence>
<comment type="caution">
    <text evidence="1">The sequence shown here is derived from an EMBL/GenBank/DDBJ whole genome shotgun (WGS) entry which is preliminary data.</text>
</comment>
<dbReference type="EMBL" id="JXTC01000277">
    <property type="protein sequence ID" value="PON71373.1"/>
    <property type="molecule type" value="Genomic_DNA"/>
</dbReference>
<organism evidence="1 2">
    <name type="scientific">Trema orientale</name>
    <name type="common">Charcoal tree</name>
    <name type="synonym">Celtis orientalis</name>
    <dbReference type="NCBI Taxonomy" id="63057"/>
    <lineage>
        <taxon>Eukaryota</taxon>
        <taxon>Viridiplantae</taxon>
        <taxon>Streptophyta</taxon>
        <taxon>Embryophyta</taxon>
        <taxon>Tracheophyta</taxon>
        <taxon>Spermatophyta</taxon>
        <taxon>Magnoliopsida</taxon>
        <taxon>eudicotyledons</taxon>
        <taxon>Gunneridae</taxon>
        <taxon>Pentapetalae</taxon>
        <taxon>rosids</taxon>
        <taxon>fabids</taxon>
        <taxon>Rosales</taxon>
        <taxon>Cannabaceae</taxon>
        <taxon>Trema</taxon>
    </lineage>
</organism>
<dbReference type="Proteomes" id="UP000237000">
    <property type="component" value="Unassembled WGS sequence"/>
</dbReference>
<sequence length="112" mass="12248">MRNPKTTHFEVQINKRVSNKKVPFTPIFSHQAMNFPALLFSDKASASLKGRGEGILIRVGCVWQNQLGIKVTQSAEPVIVLGESFEECVAGEYVGAREEVGEDERAVAEASA</sequence>
<gene>
    <name evidence="1" type="ORF">TorRG33x02_254400</name>
</gene>
<accession>A0A2P5DDK1</accession>
<dbReference type="OrthoDB" id="10307344at2759"/>